<gene>
    <name evidence="4" type="primary">PLEST006083</name>
    <name evidence="4" type="ORF">PLESTB_000412200</name>
</gene>
<dbReference type="PANTHER" id="PTHR12136:SF41">
    <property type="entry name" value="PLECKSTRIN HOMOLOGY (PH) AND LIPID-BINDING START DOMAINS-CONTAINING PROTEIN"/>
    <property type="match status" value="1"/>
</dbReference>
<dbReference type="InterPro" id="IPR023393">
    <property type="entry name" value="START-like_dom_sf"/>
</dbReference>
<organism evidence="4 5">
    <name type="scientific">Pleodorina starrii</name>
    <dbReference type="NCBI Taxonomy" id="330485"/>
    <lineage>
        <taxon>Eukaryota</taxon>
        <taxon>Viridiplantae</taxon>
        <taxon>Chlorophyta</taxon>
        <taxon>core chlorophytes</taxon>
        <taxon>Chlorophyceae</taxon>
        <taxon>CS clade</taxon>
        <taxon>Chlamydomonadales</taxon>
        <taxon>Volvocaceae</taxon>
        <taxon>Pleodorina</taxon>
    </lineage>
</organism>
<evidence type="ECO:0000259" key="2">
    <source>
        <dbReference type="Pfam" id="PF01852"/>
    </source>
</evidence>
<dbReference type="SUPFAM" id="SSF55961">
    <property type="entry name" value="Bet v1-like"/>
    <property type="match status" value="1"/>
</dbReference>
<proteinExistence type="predicted"/>
<feature type="region of interest" description="Disordered" evidence="1">
    <location>
        <begin position="235"/>
        <end position="264"/>
    </location>
</feature>
<evidence type="ECO:0008006" key="6">
    <source>
        <dbReference type="Google" id="ProtNLM"/>
    </source>
</evidence>
<evidence type="ECO:0000313" key="5">
    <source>
        <dbReference type="Proteomes" id="UP001165080"/>
    </source>
</evidence>
<dbReference type="Proteomes" id="UP001165080">
    <property type="component" value="Unassembled WGS sequence"/>
</dbReference>
<dbReference type="InterPro" id="IPR002913">
    <property type="entry name" value="START_lipid-bd_dom"/>
</dbReference>
<dbReference type="InterPro" id="IPR009769">
    <property type="entry name" value="EDR2_C"/>
</dbReference>
<dbReference type="AlphaFoldDB" id="A0A9W6BFN0"/>
<protein>
    <recommendedName>
        <fullName evidence="6">START domain-containing protein</fullName>
    </recommendedName>
</protein>
<feature type="compositionally biased region" description="Acidic residues" evidence="1">
    <location>
        <begin position="246"/>
        <end position="258"/>
    </location>
</feature>
<dbReference type="PANTHER" id="PTHR12136">
    <property type="entry name" value="ENHANCED DISEASE RESISTANCE-RELATED"/>
    <property type="match status" value="1"/>
</dbReference>
<feature type="domain" description="Protein ENHANCED DISEASE RESISTANCE 2 C-terminal" evidence="3">
    <location>
        <begin position="594"/>
        <end position="821"/>
    </location>
</feature>
<evidence type="ECO:0000259" key="3">
    <source>
        <dbReference type="Pfam" id="PF07059"/>
    </source>
</evidence>
<evidence type="ECO:0000313" key="4">
    <source>
        <dbReference type="EMBL" id="GLC50722.1"/>
    </source>
</evidence>
<dbReference type="Pfam" id="PF01852">
    <property type="entry name" value="START"/>
    <property type="match status" value="1"/>
</dbReference>
<feature type="domain" description="START" evidence="2">
    <location>
        <begin position="261"/>
        <end position="443"/>
    </location>
</feature>
<keyword evidence="5" id="KW-1185">Reference proteome</keyword>
<reference evidence="4 5" key="1">
    <citation type="journal article" date="2023" name="Commun. Biol.">
        <title>Reorganization of the ancestral sex-determining regions during the evolution of trioecy in Pleodorina starrii.</title>
        <authorList>
            <person name="Takahashi K."/>
            <person name="Suzuki S."/>
            <person name="Kawai-Toyooka H."/>
            <person name="Yamamoto K."/>
            <person name="Hamaji T."/>
            <person name="Ootsuki R."/>
            <person name="Yamaguchi H."/>
            <person name="Kawachi M."/>
            <person name="Higashiyama T."/>
            <person name="Nozaki H."/>
        </authorList>
    </citation>
    <scope>NUCLEOTIDE SEQUENCE [LARGE SCALE GENOMIC DNA]</scope>
    <source>
        <strain evidence="4 5">NIES-4479</strain>
    </source>
</reference>
<dbReference type="Pfam" id="PF07059">
    <property type="entry name" value="EDR2_C"/>
    <property type="match status" value="1"/>
</dbReference>
<name>A0A9W6BFN0_9CHLO</name>
<dbReference type="EMBL" id="BRXU01000003">
    <property type="protein sequence ID" value="GLC50722.1"/>
    <property type="molecule type" value="Genomic_DNA"/>
</dbReference>
<dbReference type="GO" id="GO:0008289">
    <property type="term" value="F:lipid binding"/>
    <property type="evidence" value="ECO:0007669"/>
    <property type="project" value="InterPro"/>
</dbReference>
<evidence type="ECO:0000256" key="1">
    <source>
        <dbReference type="SAM" id="MobiDB-lite"/>
    </source>
</evidence>
<sequence length="844" mass="91152">MANDKLTNGFDFAKVPQPSWSHSDSVNSSQPVIEGIAYKLTRIPGVVVQRGAALLKDRCVTYHDPFKKTDATTWMLDRNCVLLPATPSELVTKKRGIRPKGTWAITAAVQGVETYLEVFEIKIDWPPSWAAAGYTDLVLGFTDHSDAVRWHEALSGVLAELGTAKGQHSRSASKAAPDLTTTSAPVAMGKTDSTYMSAPSTSSAVEMRDVKSTPVAVSVDVAAAPTPLASLMGIDRTATTALDDDRASDEDEDEEDTSMPDNERWVPYRQTNGVAIYYHASEGQKPGEGEYMVSCVIRGQPHRVAAALMRLRSNTTILGPADHVEVLQPADDKTGVKKEVLRMVLTASGNAGWFCAPREVILERMRKEEDDGVIVILFKSVDLPNETDSKGKAKLYGSGLYRRPVRATVAGGYTIAGLRGEGPTSTESLITCILKVDLGGVCGSSSWVRPFASTAGWVDSFLDRILMSVHLLRDEVEQRRFSIQPFKLVSSAKARLNEDGVVVSETSAATGSPERSVASLVRVPRLTARMASMRLSTVADDALPPAMSATIPEEGTASGDIDVTSLRLDVARVQSLVKLPRKFWCEVQVPGTDAPFHVRGATYLKDRKKTLAGPPAFNLGGVELVQLPPPGTVVAGAEHPTGVVEHVSRFLPPVRQGGAPFSIIICLVIPGSPMLVLTSVFCCDKHPSILGSPPVRPMDEPHDWQPFDFVLHKFVYGTDETRNKMLKLVPHIATGSWMIKQSVGSTPCIIGKALKTTYHCTPTYIEVDIDISANSVASYVTGMVRGATTSLDIDLAFVLEGSAPWELPECLLGAFRLTRLDCKIATPLDWSRVLPLGGGEPSKL</sequence>
<dbReference type="InterPro" id="IPR045096">
    <property type="entry name" value="EDR2-like"/>
</dbReference>
<comment type="caution">
    <text evidence="4">The sequence shown here is derived from an EMBL/GenBank/DDBJ whole genome shotgun (WGS) entry which is preliminary data.</text>
</comment>
<dbReference type="Gene3D" id="3.30.530.20">
    <property type="match status" value="1"/>
</dbReference>
<feature type="region of interest" description="Disordered" evidence="1">
    <location>
        <begin position="165"/>
        <end position="195"/>
    </location>
</feature>
<accession>A0A9W6BFN0</accession>